<feature type="domain" description="PilZ" evidence="1">
    <location>
        <begin position="62"/>
        <end position="164"/>
    </location>
</feature>
<proteinExistence type="predicted"/>
<protein>
    <submittedName>
        <fullName evidence="2">PilZ domain-containing protein</fullName>
    </submittedName>
</protein>
<reference evidence="2 3" key="1">
    <citation type="journal article" date="2014" name="BMC Genomics">
        <title>Comparison of environmental and isolate Sulfobacillus genomes reveals diverse carbon, sulfur, nitrogen, and hydrogen metabolisms.</title>
        <authorList>
            <person name="Justice N.B."/>
            <person name="Norman A."/>
            <person name="Brown C.T."/>
            <person name="Singh A."/>
            <person name="Thomas B.C."/>
            <person name="Banfield J.F."/>
        </authorList>
    </citation>
    <scope>NUCLEOTIDE SEQUENCE [LARGE SCALE GENOMIC DNA]</scope>
    <source>
        <strain evidence="2">AMDSBA4</strain>
    </source>
</reference>
<evidence type="ECO:0000313" key="3">
    <source>
        <dbReference type="Proteomes" id="UP000242972"/>
    </source>
</evidence>
<accession>A0A2T2XGX9</accession>
<sequence length="178" mass="20096">MDALQDMEVEWTPMPGQAVQLRWVSDDTVWAQAAEVLDVLDPVPIIVVRLSGSAVAIEFRGSLRIKVGVPVEYSLPRPGSETFLTTTYDLSATGLKFPCAVQVWTGLQLRLSLRVDGQEIRALGKVVWVSQKSREVRGRKSWETAVQFLQIATKERRAIDAFVTKIHEQRQLAHDERR</sequence>
<gene>
    <name evidence="2" type="ORF">C7B46_08700</name>
</gene>
<organism evidence="2 3">
    <name type="scientific">Sulfobacillus benefaciens</name>
    <dbReference type="NCBI Taxonomy" id="453960"/>
    <lineage>
        <taxon>Bacteria</taxon>
        <taxon>Bacillati</taxon>
        <taxon>Bacillota</taxon>
        <taxon>Clostridia</taxon>
        <taxon>Eubacteriales</taxon>
        <taxon>Clostridiales Family XVII. Incertae Sedis</taxon>
        <taxon>Sulfobacillus</taxon>
    </lineage>
</organism>
<dbReference type="Gene3D" id="2.40.10.220">
    <property type="entry name" value="predicted glycosyltransferase like domains"/>
    <property type="match status" value="1"/>
</dbReference>
<dbReference type="InterPro" id="IPR009875">
    <property type="entry name" value="PilZ_domain"/>
</dbReference>
<name>A0A2T2XGX9_9FIRM</name>
<evidence type="ECO:0000259" key="1">
    <source>
        <dbReference type="Pfam" id="PF07238"/>
    </source>
</evidence>
<evidence type="ECO:0000313" key="2">
    <source>
        <dbReference type="EMBL" id="PSR33753.1"/>
    </source>
</evidence>
<dbReference type="AlphaFoldDB" id="A0A2T2XGX9"/>
<dbReference type="Pfam" id="PF07238">
    <property type="entry name" value="PilZ"/>
    <property type="match status" value="1"/>
</dbReference>
<dbReference type="Proteomes" id="UP000242972">
    <property type="component" value="Unassembled WGS sequence"/>
</dbReference>
<dbReference type="EMBL" id="PXYW01000017">
    <property type="protein sequence ID" value="PSR33753.1"/>
    <property type="molecule type" value="Genomic_DNA"/>
</dbReference>
<comment type="caution">
    <text evidence="2">The sequence shown here is derived from an EMBL/GenBank/DDBJ whole genome shotgun (WGS) entry which is preliminary data.</text>
</comment>
<dbReference type="GO" id="GO:0035438">
    <property type="term" value="F:cyclic-di-GMP binding"/>
    <property type="evidence" value="ECO:0007669"/>
    <property type="project" value="InterPro"/>
</dbReference>